<reference evidence="2 3" key="1">
    <citation type="submission" date="2019-10" db="EMBL/GenBank/DDBJ databases">
        <title>Dictyobacter vulcani sp. nov., within the class Ktedonobacteria, isolated from soil of volcanic Mt. Zao.</title>
        <authorList>
            <person name="Zheng Y."/>
            <person name="Wang C.M."/>
            <person name="Sakai Y."/>
            <person name="Abe K."/>
            <person name="Yokota A."/>
            <person name="Yabe S."/>
        </authorList>
    </citation>
    <scope>NUCLEOTIDE SEQUENCE [LARGE SCALE GENOMIC DNA]</scope>
    <source>
        <strain evidence="2 3">W12</strain>
    </source>
</reference>
<proteinExistence type="predicted"/>
<evidence type="ECO:0000313" key="3">
    <source>
        <dbReference type="Proteomes" id="UP000326912"/>
    </source>
</evidence>
<comment type="caution">
    <text evidence="2">The sequence shown here is derived from an EMBL/GenBank/DDBJ whole genome shotgun (WGS) entry which is preliminary data.</text>
</comment>
<dbReference type="Gene3D" id="1.10.287.110">
    <property type="entry name" value="DnaJ domain"/>
    <property type="match status" value="1"/>
</dbReference>
<protein>
    <recommendedName>
        <fullName evidence="1">J domain-containing protein</fullName>
    </recommendedName>
</protein>
<dbReference type="SUPFAM" id="SSF46565">
    <property type="entry name" value="Chaperone J-domain"/>
    <property type="match status" value="1"/>
</dbReference>
<dbReference type="Proteomes" id="UP000326912">
    <property type="component" value="Unassembled WGS sequence"/>
</dbReference>
<accession>A0A5J4KSV4</accession>
<evidence type="ECO:0000259" key="1">
    <source>
        <dbReference type="PROSITE" id="PS50076"/>
    </source>
</evidence>
<keyword evidence="3" id="KW-1185">Reference proteome</keyword>
<dbReference type="InterPro" id="IPR001623">
    <property type="entry name" value="DnaJ_domain"/>
</dbReference>
<evidence type="ECO:0000313" key="2">
    <source>
        <dbReference type="EMBL" id="GER90753.1"/>
    </source>
</evidence>
<dbReference type="EMBL" id="BKZW01000002">
    <property type="protein sequence ID" value="GER90753.1"/>
    <property type="molecule type" value="Genomic_DNA"/>
</dbReference>
<dbReference type="InterPro" id="IPR036869">
    <property type="entry name" value="J_dom_sf"/>
</dbReference>
<gene>
    <name evidence="2" type="ORF">KDW_49150</name>
</gene>
<dbReference type="CDD" id="cd06257">
    <property type="entry name" value="DnaJ"/>
    <property type="match status" value="1"/>
</dbReference>
<feature type="domain" description="J" evidence="1">
    <location>
        <begin position="125"/>
        <end position="178"/>
    </location>
</feature>
<sequence>MYLLHVKNIYDVGNDYYMVHIEDHGINSHKREVRKAVKEAFASLRKAINTYRLLPEYAERYRSDERYSVKGNYWCLHKQLLLQFASWLEFTAPLETLLWEAKLHAEQQYYSFHEPYRVSQANVDNALRFFGLDHSATQEDLKRQYRQLVKLYHPDTGGDEATFKKLQTAHTILKTHLRSNTLVS</sequence>
<dbReference type="SMART" id="SM00271">
    <property type="entry name" value="DnaJ"/>
    <property type="match status" value="1"/>
</dbReference>
<dbReference type="Pfam" id="PF00226">
    <property type="entry name" value="DnaJ"/>
    <property type="match status" value="1"/>
</dbReference>
<organism evidence="2 3">
    <name type="scientific">Dictyobacter vulcani</name>
    <dbReference type="NCBI Taxonomy" id="2607529"/>
    <lineage>
        <taxon>Bacteria</taxon>
        <taxon>Bacillati</taxon>
        <taxon>Chloroflexota</taxon>
        <taxon>Ktedonobacteria</taxon>
        <taxon>Ktedonobacterales</taxon>
        <taxon>Dictyobacteraceae</taxon>
        <taxon>Dictyobacter</taxon>
    </lineage>
</organism>
<name>A0A5J4KSV4_9CHLR</name>
<dbReference type="PROSITE" id="PS50076">
    <property type="entry name" value="DNAJ_2"/>
    <property type="match status" value="1"/>
</dbReference>
<dbReference type="AlphaFoldDB" id="A0A5J4KSV4"/>